<keyword evidence="5" id="KW-0808">Transferase</keyword>
<dbReference type="InterPro" id="IPR006048">
    <property type="entry name" value="A-amylase/branching_C"/>
</dbReference>
<evidence type="ECO:0000313" key="9">
    <source>
        <dbReference type="EnsemblMetazoa" id="SMAR011041-PA"/>
    </source>
</evidence>
<evidence type="ECO:0000256" key="7">
    <source>
        <dbReference type="PIRSR" id="PIRSR000463-1"/>
    </source>
</evidence>
<comment type="pathway">
    <text evidence="6">Glycan biosynthesis.</text>
</comment>
<comment type="catalytic activity">
    <reaction evidence="1">
        <text>Transfers a segment of a (1-&gt;4)-alpha-D-glucan chain to a primary hydroxy group in a similar glucan chain.</text>
        <dbReference type="EC" id="2.4.1.18"/>
    </reaction>
</comment>
<dbReference type="PANTHER" id="PTHR43651">
    <property type="entry name" value="1,4-ALPHA-GLUCAN-BRANCHING ENZYME"/>
    <property type="match status" value="1"/>
</dbReference>
<dbReference type="EnsemblMetazoa" id="SMAR011041-RA">
    <property type="protein sequence ID" value="SMAR011041-PA"/>
    <property type="gene ID" value="SMAR011041"/>
</dbReference>
<dbReference type="InterPro" id="IPR037439">
    <property type="entry name" value="Branching_enzy"/>
</dbReference>
<evidence type="ECO:0000256" key="6">
    <source>
        <dbReference type="ARBA" id="ARBA00060592"/>
    </source>
</evidence>
<dbReference type="PIRSF" id="PIRSF000463">
    <property type="entry name" value="GlgB"/>
    <property type="match status" value="1"/>
</dbReference>
<dbReference type="HOGENOM" id="CLU_011131_2_2_1"/>
<dbReference type="FunFam" id="3.20.20.80:FF:000001">
    <property type="entry name" value="1,4-alpha-glucan branching enzyme"/>
    <property type="match status" value="1"/>
</dbReference>
<evidence type="ECO:0000256" key="3">
    <source>
        <dbReference type="ARBA" id="ARBA00012541"/>
    </source>
</evidence>
<dbReference type="GO" id="GO:0003844">
    <property type="term" value="F:1,4-alpha-glucan branching enzyme activity"/>
    <property type="evidence" value="ECO:0007669"/>
    <property type="project" value="UniProtKB-EC"/>
</dbReference>
<dbReference type="Proteomes" id="UP000014500">
    <property type="component" value="Unassembled WGS sequence"/>
</dbReference>
<evidence type="ECO:0000256" key="4">
    <source>
        <dbReference type="ARBA" id="ARBA00022676"/>
    </source>
</evidence>
<sequence>MAEGVPVAADEPDVEKLFQLDPYLKPFEREIRRRYYIFKSLLNAITENEGGIGKFTRGYEKHGIHRTADNGISWLEWAPNADGVFLRGDFNNWEKFTHPFTKLEFGKWQINLPPNHDGSCPIRHMSSVKIVMVSKDGKVEDRLSPWATYVGRAPDSPPVMQHFFWNPPETYYFKYPKPKKPKNLKIYEAHIGIASDDGKIATYKEFAQNVIPRIKRLGPICYNTIQVMAVMEHAYYASFGYQVTSFFAASSRYGTPNELKEMVDVAHSHGLYLLLDIVHSHACNNVLDGLNRFDGSENCYFHAGGRGQHSLWDSRLFNYTSWEVMRFLLSNLVWYLEEYRFDGFRFDGVSSMLYHTHGIGHGFSGDYNEYFSLNTDTESLTYLTLANYICQSLYPNYTSIAEDVSGMPGLCRPVSEGGYGFEYRLGMAIPDKWIELLKETKDEDWNIGNLVHTLSNRRYGEKTVAYTESHDQALVGDKTIAFWLMDKEMYDFMSIMTPMTSIIDRGLSLHKLIRLITHGLGGEAYLNFIGNEFGHPEWLDFPRLGNNESYHYARRQWRLVDDELLRYKFLSGFDAALNHTEERYGWLSAAPGYVSWKHEDDKVIVFERAGVVFVCNFHPNKSFTDYKIGIEEPGKYKIVLDTDAAEFGGHERLNHDTEFFTFPHGYAGRRNHTCVYIPNRMGFVLAKE</sequence>
<dbReference type="GO" id="GO:0005737">
    <property type="term" value="C:cytoplasm"/>
    <property type="evidence" value="ECO:0007669"/>
    <property type="project" value="TreeGrafter"/>
</dbReference>
<feature type="active site" description="Proton donor" evidence="7">
    <location>
        <position position="402"/>
    </location>
</feature>
<dbReference type="CDD" id="cd11321">
    <property type="entry name" value="AmyAc_bac_euk_BE"/>
    <property type="match status" value="1"/>
</dbReference>
<dbReference type="GO" id="GO:0004553">
    <property type="term" value="F:hydrolase activity, hydrolyzing O-glycosyl compounds"/>
    <property type="evidence" value="ECO:0007669"/>
    <property type="project" value="InterPro"/>
</dbReference>
<dbReference type="SUPFAM" id="SSF51011">
    <property type="entry name" value="Glycosyl hydrolase domain"/>
    <property type="match status" value="1"/>
</dbReference>
<dbReference type="EMBL" id="JH432010">
    <property type="status" value="NOT_ANNOTATED_CDS"/>
    <property type="molecule type" value="Genomic_DNA"/>
</dbReference>
<dbReference type="Gene3D" id="2.60.40.10">
    <property type="entry name" value="Immunoglobulins"/>
    <property type="match status" value="1"/>
</dbReference>
<comment type="similarity">
    <text evidence="2">Belongs to the glycosyl hydrolase 13 family. GlgB subfamily.</text>
</comment>
<dbReference type="Pfam" id="PF02806">
    <property type="entry name" value="Alpha-amylase_C"/>
    <property type="match status" value="1"/>
</dbReference>
<proteinExistence type="inferred from homology"/>
<dbReference type="PhylomeDB" id="T1JBA1"/>
<reference evidence="9" key="2">
    <citation type="submission" date="2015-02" db="UniProtKB">
        <authorList>
            <consortium name="EnsemblMetazoa"/>
        </authorList>
    </citation>
    <scope>IDENTIFICATION</scope>
</reference>
<dbReference type="OMA" id="YEMHLGS"/>
<dbReference type="InterPro" id="IPR014756">
    <property type="entry name" value="Ig_E-set"/>
</dbReference>
<feature type="active site" description="Nucleophile" evidence="7">
    <location>
        <position position="347"/>
    </location>
</feature>
<dbReference type="SMART" id="SM00642">
    <property type="entry name" value="Aamy"/>
    <property type="match status" value="1"/>
</dbReference>
<name>T1JBA1_STRMM</name>
<evidence type="ECO:0000313" key="10">
    <source>
        <dbReference type="Proteomes" id="UP000014500"/>
    </source>
</evidence>
<organism evidence="9 10">
    <name type="scientific">Strigamia maritima</name>
    <name type="common">European centipede</name>
    <name type="synonym">Geophilus maritimus</name>
    <dbReference type="NCBI Taxonomy" id="126957"/>
    <lineage>
        <taxon>Eukaryota</taxon>
        <taxon>Metazoa</taxon>
        <taxon>Ecdysozoa</taxon>
        <taxon>Arthropoda</taxon>
        <taxon>Myriapoda</taxon>
        <taxon>Chilopoda</taxon>
        <taxon>Pleurostigmophora</taxon>
        <taxon>Geophilomorpha</taxon>
        <taxon>Linotaeniidae</taxon>
        <taxon>Strigamia</taxon>
    </lineage>
</organism>
<dbReference type="InterPro" id="IPR013783">
    <property type="entry name" value="Ig-like_fold"/>
</dbReference>
<dbReference type="SUPFAM" id="SSF81296">
    <property type="entry name" value="E set domains"/>
    <property type="match status" value="1"/>
</dbReference>
<protein>
    <recommendedName>
        <fullName evidence="3">1,4-alpha-glucan branching enzyme</fullName>
        <ecNumber evidence="3">2.4.1.18</ecNumber>
    </recommendedName>
</protein>
<accession>T1JBA1</accession>
<dbReference type="STRING" id="126957.T1JBA1"/>
<evidence type="ECO:0000259" key="8">
    <source>
        <dbReference type="SMART" id="SM00642"/>
    </source>
</evidence>
<keyword evidence="10" id="KW-1185">Reference proteome</keyword>
<dbReference type="Pfam" id="PF00128">
    <property type="entry name" value="Alpha-amylase"/>
    <property type="match status" value="1"/>
</dbReference>
<evidence type="ECO:0000256" key="2">
    <source>
        <dbReference type="ARBA" id="ARBA00009000"/>
    </source>
</evidence>
<dbReference type="AlphaFoldDB" id="T1JBA1"/>
<reference evidence="10" key="1">
    <citation type="submission" date="2011-05" db="EMBL/GenBank/DDBJ databases">
        <authorList>
            <person name="Richards S.R."/>
            <person name="Qu J."/>
            <person name="Jiang H."/>
            <person name="Jhangiani S.N."/>
            <person name="Agravi P."/>
            <person name="Goodspeed R."/>
            <person name="Gross S."/>
            <person name="Mandapat C."/>
            <person name="Jackson L."/>
            <person name="Mathew T."/>
            <person name="Pu L."/>
            <person name="Thornton R."/>
            <person name="Saada N."/>
            <person name="Wilczek-Boney K.B."/>
            <person name="Lee S."/>
            <person name="Kovar C."/>
            <person name="Wu Y."/>
            <person name="Scherer S.E."/>
            <person name="Worley K.C."/>
            <person name="Muzny D.M."/>
            <person name="Gibbs R."/>
        </authorList>
    </citation>
    <scope>NUCLEOTIDE SEQUENCE</scope>
    <source>
        <strain evidence="10">Brora</strain>
    </source>
</reference>
<evidence type="ECO:0000256" key="1">
    <source>
        <dbReference type="ARBA" id="ARBA00000826"/>
    </source>
</evidence>
<dbReference type="GO" id="GO:0005978">
    <property type="term" value="P:glycogen biosynthetic process"/>
    <property type="evidence" value="ECO:0007669"/>
    <property type="project" value="InterPro"/>
</dbReference>
<dbReference type="SUPFAM" id="SSF51445">
    <property type="entry name" value="(Trans)glycosidases"/>
    <property type="match status" value="1"/>
</dbReference>
<dbReference type="InterPro" id="IPR013780">
    <property type="entry name" value="Glyco_hydro_b"/>
</dbReference>
<keyword evidence="4" id="KW-0328">Glycosyltransferase</keyword>
<dbReference type="Gene3D" id="3.20.20.80">
    <property type="entry name" value="Glycosidases"/>
    <property type="match status" value="1"/>
</dbReference>
<dbReference type="FunFam" id="2.60.40.1180:FF:000003">
    <property type="entry name" value="1,4-alpha-glucan-branching enzyme, chloroplastic/amyloplastic"/>
    <property type="match status" value="1"/>
</dbReference>
<feature type="domain" description="Glycosyl hydrolase family 13 catalytic" evidence="8">
    <location>
        <begin position="209"/>
        <end position="558"/>
    </location>
</feature>
<dbReference type="InterPro" id="IPR017853">
    <property type="entry name" value="GH"/>
</dbReference>
<dbReference type="PANTHER" id="PTHR43651:SF3">
    <property type="entry name" value="1,4-ALPHA-GLUCAN-BRANCHING ENZYME"/>
    <property type="match status" value="1"/>
</dbReference>
<dbReference type="Pfam" id="PF02922">
    <property type="entry name" value="CBM_48"/>
    <property type="match status" value="1"/>
</dbReference>
<dbReference type="InterPro" id="IPR004193">
    <property type="entry name" value="Glyco_hydro_13_N"/>
</dbReference>
<evidence type="ECO:0000256" key="5">
    <source>
        <dbReference type="ARBA" id="ARBA00022679"/>
    </source>
</evidence>
<dbReference type="EC" id="2.4.1.18" evidence="3"/>
<dbReference type="GO" id="GO:0043169">
    <property type="term" value="F:cation binding"/>
    <property type="evidence" value="ECO:0007669"/>
    <property type="project" value="InterPro"/>
</dbReference>
<dbReference type="InterPro" id="IPR006047">
    <property type="entry name" value="GH13_cat_dom"/>
</dbReference>
<dbReference type="CDD" id="cd02854">
    <property type="entry name" value="E_set_GBE_euk_N"/>
    <property type="match status" value="1"/>
</dbReference>
<dbReference type="Gene3D" id="2.60.40.1180">
    <property type="entry name" value="Golgi alpha-mannosidase II"/>
    <property type="match status" value="1"/>
</dbReference>
<dbReference type="eggNOG" id="KOG0470">
    <property type="taxonomic scope" value="Eukaryota"/>
</dbReference>